<name>A0A6J6GUM3_9ZZZZ</name>
<dbReference type="InterPro" id="IPR012675">
    <property type="entry name" value="Beta-grasp_dom_sf"/>
</dbReference>
<evidence type="ECO:0000313" key="1">
    <source>
        <dbReference type="EMBL" id="CAB4605001.1"/>
    </source>
</evidence>
<gene>
    <name evidence="1" type="ORF">UFOPK1826_00937</name>
</gene>
<dbReference type="EMBL" id="CAEZUN010000111">
    <property type="protein sequence ID" value="CAB4605001.1"/>
    <property type="molecule type" value="Genomic_DNA"/>
</dbReference>
<protein>
    <submittedName>
        <fullName evidence="1">Unannotated protein</fullName>
    </submittedName>
</protein>
<dbReference type="AlphaFoldDB" id="A0A6J6GUM3"/>
<dbReference type="PANTHER" id="PTHR38031">
    <property type="entry name" value="SULFUR CARRIER PROTEIN SLR0821-RELATED"/>
    <property type="match status" value="1"/>
</dbReference>
<dbReference type="InterPro" id="IPR003749">
    <property type="entry name" value="ThiS/MoaD-like"/>
</dbReference>
<dbReference type="InterPro" id="IPR052045">
    <property type="entry name" value="Sulfur_Carrier/Prot_Modifier"/>
</dbReference>
<accession>A0A6J6GUM3</accession>
<dbReference type="Gene3D" id="3.10.20.30">
    <property type="match status" value="1"/>
</dbReference>
<organism evidence="1">
    <name type="scientific">freshwater metagenome</name>
    <dbReference type="NCBI Taxonomy" id="449393"/>
    <lineage>
        <taxon>unclassified sequences</taxon>
        <taxon>metagenomes</taxon>
        <taxon>ecological metagenomes</taxon>
    </lineage>
</organism>
<dbReference type="PANTHER" id="PTHR38031:SF1">
    <property type="entry name" value="SULFUR CARRIER PROTEIN CYSO"/>
    <property type="match status" value="1"/>
</dbReference>
<dbReference type="SUPFAM" id="SSF54285">
    <property type="entry name" value="MoaD/ThiS"/>
    <property type="match status" value="1"/>
</dbReference>
<proteinExistence type="predicted"/>
<sequence length="92" mass="9666">MTVTVRIPTTLRPLSGGVSTVQVEGSTLGEILKALNAAHPGFSDRLLDSDGNLHKFVNIFVADDDVRYMQGLDTKIATGQTVSIIPAVAGGE</sequence>
<dbReference type="InterPro" id="IPR016155">
    <property type="entry name" value="Mopterin_synth/thiamin_S_b"/>
</dbReference>
<dbReference type="Pfam" id="PF02597">
    <property type="entry name" value="ThiS"/>
    <property type="match status" value="1"/>
</dbReference>
<reference evidence="1" key="1">
    <citation type="submission" date="2020-05" db="EMBL/GenBank/DDBJ databases">
        <authorList>
            <person name="Chiriac C."/>
            <person name="Salcher M."/>
            <person name="Ghai R."/>
            <person name="Kavagutti S V."/>
        </authorList>
    </citation>
    <scope>NUCLEOTIDE SEQUENCE</scope>
</reference>